<evidence type="ECO:0000313" key="5">
    <source>
        <dbReference type="Proteomes" id="UP001152130"/>
    </source>
</evidence>
<dbReference type="Gene3D" id="1.50.10.10">
    <property type="match status" value="1"/>
</dbReference>
<dbReference type="EC" id="3.2.1.28" evidence="4"/>
<feature type="domain" description="Glycoside hydrolase family 65 N-terminal" evidence="3">
    <location>
        <begin position="70"/>
        <end position="339"/>
    </location>
</feature>
<name>A0A9W8PK17_9HYPO</name>
<dbReference type="InterPro" id="IPR012341">
    <property type="entry name" value="6hp_glycosidase-like_sf"/>
</dbReference>
<keyword evidence="4" id="KW-0326">Glycosidase</keyword>
<dbReference type="InterPro" id="IPR008928">
    <property type="entry name" value="6-hairpin_glycosidase_sf"/>
</dbReference>
<protein>
    <submittedName>
        <fullName evidence="4">Alpha,alpha-trehalase ath1</fullName>
        <ecNumber evidence="4">3.2.1.28</ecNumber>
    </submittedName>
</protein>
<keyword evidence="2" id="KW-0732">Signal</keyword>
<sequence>MISAQRILVVFGFLSLSAVLVAGSQSHSRIQKCIYRHNKSNLIAETSDNIYNTSFPGVTWDEDNWLLSTTKLDQGHYQARGSVSNGYFGINIAAVGPFFEIDVDEEGGVINGWPLFSRRQTFATIAGFFDAQPRTNGTNFPWLLQYGWESVISGVPHWSGLILDLGDDTYLDATVDNKTISNFTSTYDFKSGVIEWSYQWTPESKNASYSINYRLFANKLHVNQAVVDMTIIPSADSEATIANIIDGYSAVRTDFVESGEDKDGAIFSAVRPIGIANVTAYIYAQVAGSKSLDLSKPQLVHGKPYVHTNDSSVAQAIPVKLSAGKPVHITKYVGAASSDAFDDPKTTAKEASRKALEEGYEKSLQSHVTEWASVMPDDSVDSYAFPYNGTLPDDEYIIDSAIIADEYANHIDAGGYTMALASETLIQAKQFRQQFGLSEYKTWDNRASDVLLIRENGVTLEYTTMNGSVVVKQADVVLIAFPLGYNDNYTDQDGLNDLDYYANKQSADGPAMTWAIYSIVAGELSPSGCSAYTYAQYSYKPYTRAPFYQLSEQLIDDATTNGGTHPAYPFLTGHGGANQVTIFGYLGLRLLPDDGIHVMPNPPPQISYLRYCTFYWRGWSISAWSNYTYTTIQWHPTAEPFDVADRRYVNKSINVYAGSHEDPSLHHLSFNKPVVIRNRQIGTNDTIAGNLAQCRPITSSNAYEPGQFPMGAVDGATSTKW</sequence>
<dbReference type="FunFam" id="2.70.98.40:FF:000004">
    <property type="entry name" value="Alpha,alpha-trehalose glucohydrolase TreA/Ath1"/>
    <property type="match status" value="1"/>
</dbReference>
<evidence type="ECO:0000256" key="2">
    <source>
        <dbReference type="SAM" id="SignalP"/>
    </source>
</evidence>
<feature type="signal peptide" evidence="2">
    <location>
        <begin position="1"/>
        <end position="23"/>
    </location>
</feature>
<dbReference type="PANTHER" id="PTHR11051">
    <property type="entry name" value="GLYCOSYL HYDROLASE-RELATED"/>
    <property type="match status" value="1"/>
</dbReference>
<proteinExistence type="inferred from homology"/>
<comment type="caution">
    <text evidence="4">The sequence shown here is derived from an EMBL/GenBank/DDBJ whole genome shotgun (WGS) entry which is preliminary data.</text>
</comment>
<dbReference type="SUPFAM" id="SSF48208">
    <property type="entry name" value="Six-hairpin glycosidases"/>
    <property type="match status" value="1"/>
</dbReference>
<keyword evidence="5" id="KW-1185">Reference proteome</keyword>
<evidence type="ECO:0000313" key="4">
    <source>
        <dbReference type="EMBL" id="KAJ4009416.1"/>
    </source>
</evidence>
<dbReference type="SUPFAM" id="SSF74650">
    <property type="entry name" value="Galactose mutarotase-like"/>
    <property type="match status" value="1"/>
</dbReference>
<dbReference type="InterPro" id="IPR037018">
    <property type="entry name" value="GH65_N"/>
</dbReference>
<dbReference type="GO" id="GO:0009277">
    <property type="term" value="C:fungal-type cell wall"/>
    <property type="evidence" value="ECO:0007669"/>
    <property type="project" value="TreeGrafter"/>
</dbReference>
<dbReference type="GO" id="GO:0004555">
    <property type="term" value="F:alpha,alpha-trehalase activity"/>
    <property type="evidence" value="ECO:0007669"/>
    <property type="project" value="UniProtKB-EC"/>
</dbReference>
<accession>A0A9W8PK17</accession>
<dbReference type="InterPro" id="IPR011013">
    <property type="entry name" value="Gal_mutarotase_sf_dom"/>
</dbReference>
<dbReference type="Gene3D" id="2.70.98.40">
    <property type="entry name" value="Glycoside hydrolase, family 65, N-terminal domain"/>
    <property type="match status" value="1"/>
</dbReference>
<reference evidence="4" key="1">
    <citation type="submission" date="2022-10" db="EMBL/GenBank/DDBJ databases">
        <title>Fusarium specimens isolated from Avocado Roots.</title>
        <authorList>
            <person name="Stajich J."/>
            <person name="Roper C."/>
            <person name="Heimlech-Rivalta G."/>
        </authorList>
    </citation>
    <scope>NUCLEOTIDE SEQUENCE</scope>
    <source>
        <strain evidence="4">CF00143</strain>
    </source>
</reference>
<gene>
    <name evidence="4" type="primary">ATH1</name>
    <name evidence="4" type="ORF">NW766_008533</name>
</gene>
<dbReference type="Proteomes" id="UP001152130">
    <property type="component" value="Unassembled WGS sequence"/>
</dbReference>
<dbReference type="Pfam" id="PF03636">
    <property type="entry name" value="Glyco_hydro_65N"/>
    <property type="match status" value="1"/>
</dbReference>
<keyword evidence="4" id="KW-0378">Hydrolase</keyword>
<organism evidence="4 5">
    <name type="scientific">Fusarium irregulare</name>
    <dbReference type="NCBI Taxonomy" id="2494466"/>
    <lineage>
        <taxon>Eukaryota</taxon>
        <taxon>Fungi</taxon>
        <taxon>Dikarya</taxon>
        <taxon>Ascomycota</taxon>
        <taxon>Pezizomycotina</taxon>
        <taxon>Sordariomycetes</taxon>
        <taxon>Hypocreomycetidae</taxon>
        <taxon>Hypocreales</taxon>
        <taxon>Nectriaceae</taxon>
        <taxon>Fusarium</taxon>
        <taxon>Fusarium incarnatum-equiseti species complex</taxon>
    </lineage>
</organism>
<dbReference type="AlphaFoldDB" id="A0A9W8PK17"/>
<comment type="similarity">
    <text evidence="1">Belongs to the glycosyl hydrolase 65 family.</text>
</comment>
<dbReference type="InterPro" id="IPR005196">
    <property type="entry name" value="Glyco_hydro_65_N"/>
</dbReference>
<evidence type="ECO:0000259" key="3">
    <source>
        <dbReference type="Pfam" id="PF03636"/>
    </source>
</evidence>
<dbReference type="EMBL" id="JAPDHF010000013">
    <property type="protein sequence ID" value="KAJ4009416.1"/>
    <property type="molecule type" value="Genomic_DNA"/>
</dbReference>
<feature type="chain" id="PRO_5040752539" evidence="2">
    <location>
        <begin position="24"/>
        <end position="721"/>
    </location>
</feature>
<dbReference type="GO" id="GO:0005993">
    <property type="term" value="P:trehalose catabolic process"/>
    <property type="evidence" value="ECO:0007669"/>
    <property type="project" value="TreeGrafter"/>
</dbReference>
<evidence type="ECO:0000256" key="1">
    <source>
        <dbReference type="ARBA" id="ARBA00006768"/>
    </source>
</evidence>
<dbReference type="PANTHER" id="PTHR11051:SF8">
    <property type="entry name" value="PROTEIN-GLUCOSYLGALACTOSYLHYDROXYLYSINE GLUCOSIDASE"/>
    <property type="match status" value="1"/>
</dbReference>
<dbReference type="GO" id="GO:0030246">
    <property type="term" value="F:carbohydrate binding"/>
    <property type="evidence" value="ECO:0007669"/>
    <property type="project" value="InterPro"/>
</dbReference>
<dbReference type="OrthoDB" id="200349at2759"/>